<dbReference type="AlphaFoldDB" id="A0A1S1MWH2"/>
<evidence type="ECO:0008006" key="8">
    <source>
        <dbReference type="Google" id="ProtNLM"/>
    </source>
</evidence>
<dbReference type="Proteomes" id="UP000179786">
    <property type="component" value="Unassembled WGS sequence"/>
</dbReference>
<evidence type="ECO:0000256" key="2">
    <source>
        <dbReference type="ARBA" id="ARBA00022576"/>
    </source>
</evidence>
<dbReference type="Gene3D" id="3.90.1150.10">
    <property type="entry name" value="Aspartate Aminotransferase, domain 1"/>
    <property type="match status" value="1"/>
</dbReference>
<dbReference type="STRING" id="1859457.BET10_16635"/>
<dbReference type="EMBL" id="MKJU01000028">
    <property type="protein sequence ID" value="OHU89744.1"/>
    <property type="molecule type" value="Genomic_DNA"/>
</dbReference>
<dbReference type="OrthoDB" id="9801052at2"/>
<evidence type="ECO:0000256" key="5">
    <source>
        <dbReference type="RuleBase" id="RU003560"/>
    </source>
</evidence>
<sequence length="468" mass="51361">MISSKYSMLWDAAASKSPISYGELDVNLQECLTSGDGLFDHYGGRTPFVFLETTGIETLVVEKSEHSDECVDAYNVINCTGGYGAGVLGGNLNFLSERVSAALNTAPVMNDEHHSIDRLSLVKKIKSLIGEHTQTSASDWDVSFTSTGTEAVELAMQMSLMTDYQLGTDTDTSGKDVILACHGAWHGWATGANQLLDRKQFTGGIPRVAGYEVVFMHYGELSSLRDMFAQYKGRIRTVIVEGILGDGGVIDASEQWWSELEQLARDESAVLIDDEILTGFRTGATLALPQGRIPDCITLGKALGFGLFPLSAVIWNNKKLNLRAGVGVRTFNARPFQAQIVEQALDFIATNDLNSNIKLIGDALIEQLKEVQKQFPTIIRDVRGRAGLVGIELERKYARKGRLVRDELIRAGVLSEVESGMMMTSIPKEYRIHETLRMTPPLGMDIQMVPRIVQAYVDVCKKLEGANA</sequence>
<evidence type="ECO:0000313" key="7">
    <source>
        <dbReference type="Proteomes" id="UP000179786"/>
    </source>
</evidence>
<dbReference type="PANTHER" id="PTHR11986:SF79">
    <property type="entry name" value="ACETYLORNITHINE AMINOTRANSFERASE, MITOCHONDRIAL"/>
    <property type="match status" value="1"/>
</dbReference>
<dbReference type="InterPro" id="IPR015421">
    <property type="entry name" value="PyrdxlP-dep_Trfase_major"/>
</dbReference>
<gene>
    <name evidence="6" type="ORF">BET10_16635</name>
</gene>
<dbReference type="Gene3D" id="3.40.640.10">
    <property type="entry name" value="Type I PLP-dependent aspartate aminotransferase-like (Major domain)"/>
    <property type="match status" value="1"/>
</dbReference>
<reference evidence="6 7" key="1">
    <citation type="submission" date="2016-09" db="EMBL/GenBank/DDBJ databases">
        <title>Pseudoalteromonas amylolytica sp. nov., isolated from the surface seawater.</title>
        <authorList>
            <person name="Wu Y.-H."/>
            <person name="Cheng H."/>
            <person name="Jin X.-B."/>
            <person name="Wang C.-S."/>
            <person name="Xu X.-W."/>
        </authorList>
    </citation>
    <scope>NUCLEOTIDE SEQUENCE [LARGE SCALE GENOMIC DNA]</scope>
    <source>
        <strain evidence="6 7">JW1</strain>
    </source>
</reference>
<dbReference type="GO" id="GO:0042802">
    <property type="term" value="F:identical protein binding"/>
    <property type="evidence" value="ECO:0007669"/>
    <property type="project" value="TreeGrafter"/>
</dbReference>
<organism evidence="6 7">
    <name type="scientific">Pseudoalteromonas amylolytica</name>
    <dbReference type="NCBI Taxonomy" id="1859457"/>
    <lineage>
        <taxon>Bacteria</taxon>
        <taxon>Pseudomonadati</taxon>
        <taxon>Pseudomonadota</taxon>
        <taxon>Gammaproteobacteria</taxon>
        <taxon>Alteromonadales</taxon>
        <taxon>Pseudoalteromonadaceae</taxon>
        <taxon>Pseudoalteromonas</taxon>
    </lineage>
</organism>
<evidence type="ECO:0000313" key="6">
    <source>
        <dbReference type="EMBL" id="OHU89744.1"/>
    </source>
</evidence>
<proteinExistence type="inferred from homology"/>
<name>A0A1S1MWH2_9GAMM</name>
<dbReference type="InterPro" id="IPR015422">
    <property type="entry name" value="PyrdxlP-dep_Trfase_small"/>
</dbReference>
<dbReference type="InterPro" id="IPR015424">
    <property type="entry name" value="PyrdxlP-dep_Trfase"/>
</dbReference>
<comment type="cofactor">
    <cofactor evidence="1">
        <name>pyridoxal 5'-phosphate</name>
        <dbReference type="ChEBI" id="CHEBI:597326"/>
    </cofactor>
</comment>
<dbReference type="GO" id="GO:0008483">
    <property type="term" value="F:transaminase activity"/>
    <property type="evidence" value="ECO:0007669"/>
    <property type="project" value="UniProtKB-KW"/>
</dbReference>
<keyword evidence="2" id="KW-0032">Aminotransferase</keyword>
<dbReference type="SUPFAM" id="SSF53383">
    <property type="entry name" value="PLP-dependent transferases"/>
    <property type="match status" value="1"/>
</dbReference>
<keyword evidence="7" id="KW-1185">Reference proteome</keyword>
<evidence type="ECO:0000256" key="3">
    <source>
        <dbReference type="ARBA" id="ARBA00022679"/>
    </source>
</evidence>
<evidence type="ECO:0000256" key="1">
    <source>
        <dbReference type="ARBA" id="ARBA00001933"/>
    </source>
</evidence>
<keyword evidence="4 5" id="KW-0663">Pyridoxal phosphate</keyword>
<comment type="similarity">
    <text evidence="5">Belongs to the class-III pyridoxal-phosphate-dependent aminotransferase family.</text>
</comment>
<protein>
    <recommendedName>
        <fullName evidence="8">Aminotransferase class III</fullName>
    </recommendedName>
</protein>
<evidence type="ECO:0000256" key="4">
    <source>
        <dbReference type="ARBA" id="ARBA00022898"/>
    </source>
</evidence>
<comment type="caution">
    <text evidence="6">The sequence shown here is derived from an EMBL/GenBank/DDBJ whole genome shotgun (WGS) entry which is preliminary data.</text>
</comment>
<dbReference type="PANTHER" id="PTHR11986">
    <property type="entry name" value="AMINOTRANSFERASE CLASS III"/>
    <property type="match status" value="1"/>
</dbReference>
<dbReference type="GO" id="GO:0030170">
    <property type="term" value="F:pyridoxal phosphate binding"/>
    <property type="evidence" value="ECO:0007669"/>
    <property type="project" value="InterPro"/>
</dbReference>
<keyword evidence="3" id="KW-0808">Transferase</keyword>
<dbReference type="RefSeq" id="WP_070986371.1">
    <property type="nucleotide sequence ID" value="NZ_MKJU01000028.1"/>
</dbReference>
<dbReference type="InterPro" id="IPR050103">
    <property type="entry name" value="Class-III_PLP-dep_AT"/>
</dbReference>
<dbReference type="Pfam" id="PF00202">
    <property type="entry name" value="Aminotran_3"/>
    <property type="match status" value="1"/>
</dbReference>
<accession>A0A1S1MWH2</accession>
<dbReference type="InterPro" id="IPR005814">
    <property type="entry name" value="Aminotrans_3"/>
</dbReference>